<keyword evidence="2" id="KW-1185">Reference proteome</keyword>
<proteinExistence type="predicted"/>
<dbReference type="EMBL" id="JACHBW010000014">
    <property type="protein sequence ID" value="MBB6104856.1"/>
    <property type="molecule type" value="Genomic_DNA"/>
</dbReference>
<organism evidence="1 2">
    <name type="scientific">Paraburkholderia bannensis</name>
    <dbReference type="NCBI Taxonomy" id="765414"/>
    <lineage>
        <taxon>Bacteria</taxon>
        <taxon>Pseudomonadati</taxon>
        <taxon>Pseudomonadota</taxon>
        <taxon>Betaproteobacteria</taxon>
        <taxon>Burkholderiales</taxon>
        <taxon>Burkholderiaceae</taxon>
        <taxon>Paraburkholderia</taxon>
    </lineage>
</organism>
<evidence type="ECO:0000313" key="1">
    <source>
        <dbReference type="EMBL" id="MBB6104856.1"/>
    </source>
</evidence>
<sequence length="289" mass="31939">MSEQQLPVTEDEIHAYVDGTLSEARRADVERELERNPELAARTSDFFSLNSLLHERYDRVLSEPVPARLRDLVSDSAADDRAAATPRPVRHHPREAANWPKFAGFAAALVVGIGIGWGTHYGADMMNGGDVAATHAALRSVSADSTMNFVHEAALAHVVYMPEVQRPDTMGARQEQDFVQWLANRLGTDVHPPMLSRSGFELMGGRLLPGPDGDVAQFMYRNAKGERVTLCISHRKVSSNTTAFKLYEDGPVSVFYWIDGDFGYALSGGIDRKVLLQLSHDVYAQLTSR</sequence>
<accession>A0A7W9U206</accession>
<dbReference type="RefSeq" id="WP_183727467.1">
    <property type="nucleotide sequence ID" value="NZ_JACHBW010000014.1"/>
</dbReference>
<name>A0A7W9U206_9BURK</name>
<dbReference type="Proteomes" id="UP000571554">
    <property type="component" value="Unassembled WGS sequence"/>
</dbReference>
<dbReference type="AlphaFoldDB" id="A0A7W9U206"/>
<protein>
    <submittedName>
        <fullName evidence="1">Anti-sigma factor RsiW</fullName>
    </submittedName>
</protein>
<comment type="caution">
    <text evidence="1">The sequence shown here is derived from an EMBL/GenBank/DDBJ whole genome shotgun (WGS) entry which is preliminary data.</text>
</comment>
<evidence type="ECO:0000313" key="2">
    <source>
        <dbReference type="Proteomes" id="UP000571554"/>
    </source>
</evidence>
<gene>
    <name evidence="1" type="ORF">F4827_004721</name>
</gene>
<reference evidence="1 2" key="1">
    <citation type="submission" date="2020-08" db="EMBL/GenBank/DDBJ databases">
        <title>Above-ground endophytic microbial communities from plants in different locations in the United States.</title>
        <authorList>
            <person name="Frank C."/>
        </authorList>
    </citation>
    <scope>NUCLEOTIDE SEQUENCE [LARGE SCALE GENOMIC DNA]</scope>
    <source>
        <strain evidence="1 2">WP4_2_2</strain>
    </source>
</reference>